<dbReference type="PANTHER" id="PTHR30075:SF2">
    <property type="entry name" value="GLYCINE--TRNA LIGASE, CHLOROPLASTIC_MITOCHONDRIAL 2"/>
    <property type="match status" value="1"/>
</dbReference>
<evidence type="ECO:0000256" key="7">
    <source>
        <dbReference type="ARBA" id="ARBA00022917"/>
    </source>
</evidence>
<dbReference type="PANTHER" id="PTHR30075">
    <property type="entry name" value="GLYCYL-TRNA SYNTHETASE"/>
    <property type="match status" value="1"/>
</dbReference>
<dbReference type="GO" id="GO:0006426">
    <property type="term" value="P:glycyl-tRNA aminoacylation"/>
    <property type="evidence" value="ECO:0007669"/>
    <property type="project" value="UniProtKB-UniRule"/>
</dbReference>
<dbReference type="Pfam" id="PF05746">
    <property type="entry name" value="DALR_1"/>
    <property type="match status" value="1"/>
</dbReference>
<evidence type="ECO:0000256" key="8">
    <source>
        <dbReference type="ARBA" id="ARBA00023146"/>
    </source>
</evidence>
<keyword evidence="8 10" id="KW-0030">Aminoacyl-tRNA synthetase</keyword>
<dbReference type="PROSITE" id="PS50861">
    <property type="entry name" value="AA_TRNA_LIGASE_II_GLYAB"/>
    <property type="match status" value="1"/>
</dbReference>
<dbReference type="InterPro" id="IPR015944">
    <property type="entry name" value="Gly-tRNA-synth_bsu"/>
</dbReference>
<comment type="caution">
    <text evidence="12">The sequence shown here is derived from an EMBL/GenBank/DDBJ whole genome shotgun (WGS) entry which is preliminary data.</text>
</comment>
<dbReference type="GO" id="GO:0006420">
    <property type="term" value="P:arginyl-tRNA aminoacylation"/>
    <property type="evidence" value="ECO:0007669"/>
    <property type="project" value="InterPro"/>
</dbReference>
<dbReference type="Pfam" id="PF02092">
    <property type="entry name" value="tRNA_synt_2f"/>
    <property type="match status" value="1"/>
</dbReference>
<protein>
    <recommendedName>
        <fullName evidence="10">Glycine--tRNA ligase beta subunit</fullName>
        <ecNumber evidence="10">6.1.1.14</ecNumber>
    </recommendedName>
    <alternativeName>
        <fullName evidence="10">Glycyl-tRNA synthetase beta subunit</fullName>
        <shortName evidence="10">GlyRS</shortName>
    </alternativeName>
</protein>
<evidence type="ECO:0000256" key="3">
    <source>
        <dbReference type="ARBA" id="ARBA00022490"/>
    </source>
</evidence>
<comment type="catalytic activity">
    <reaction evidence="9 10">
        <text>tRNA(Gly) + glycine + ATP = glycyl-tRNA(Gly) + AMP + diphosphate</text>
        <dbReference type="Rhea" id="RHEA:16013"/>
        <dbReference type="Rhea" id="RHEA-COMP:9664"/>
        <dbReference type="Rhea" id="RHEA-COMP:9683"/>
        <dbReference type="ChEBI" id="CHEBI:30616"/>
        <dbReference type="ChEBI" id="CHEBI:33019"/>
        <dbReference type="ChEBI" id="CHEBI:57305"/>
        <dbReference type="ChEBI" id="CHEBI:78442"/>
        <dbReference type="ChEBI" id="CHEBI:78522"/>
        <dbReference type="ChEBI" id="CHEBI:456215"/>
        <dbReference type="EC" id="6.1.1.14"/>
    </reaction>
</comment>
<name>A0A8J6T5F4_9DELT</name>
<dbReference type="InterPro" id="IPR006194">
    <property type="entry name" value="Gly-tRNA-synth_heterodimer"/>
</dbReference>
<dbReference type="NCBIfam" id="TIGR00211">
    <property type="entry name" value="glyS"/>
    <property type="match status" value="1"/>
</dbReference>
<evidence type="ECO:0000256" key="2">
    <source>
        <dbReference type="ARBA" id="ARBA00008226"/>
    </source>
</evidence>
<evidence type="ECO:0000256" key="6">
    <source>
        <dbReference type="ARBA" id="ARBA00022840"/>
    </source>
</evidence>
<dbReference type="EC" id="6.1.1.14" evidence="10"/>
<dbReference type="GO" id="GO:0005524">
    <property type="term" value="F:ATP binding"/>
    <property type="evidence" value="ECO:0007669"/>
    <property type="project" value="UniProtKB-UniRule"/>
</dbReference>
<proteinExistence type="inferred from homology"/>
<evidence type="ECO:0000313" key="13">
    <source>
        <dbReference type="Proteomes" id="UP000650524"/>
    </source>
</evidence>
<dbReference type="SUPFAM" id="SSF109604">
    <property type="entry name" value="HD-domain/PDEase-like"/>
    <property type="match status" value="1"/>
</dbReference>
<evidence type="ECO:0000256" key="4">
    <source>
        <dbReference type="ARBA" id="ARBA00022598"/>
    </source>
</evidence>
<keyword evidence="3 10" id="KW-0963">Cytoplasm</keyword>
<keyword evidence="5 10" id="KW-0547">Nucleotide-binding</keyword>
<dbReference type="HAMAP" id="MF_00255">
    <property type="entry name" value="Gly_tRNA_synth_beta"/>
    <property type="match status" value="1"/>
</dbReference>
<evidence type="ECO:0000256" key="1">
    <source>
        <dbReference type="ARBA" id="ARBA00004496"/>
    </source>
</evidence>
<dbReference type="Proteomes" id="UP000650524">
    <property type="component" value="Unassembled WGS sequence"/>
</dbReference>
<keyword evidence="4 10" id="KW-0436">Ligase</keyword>
<feature type="domain" description="DALR anticodon binding" evidence="11">
    <location>
        <begin position="585"/>
        <end position="678"/>
    </location>
</feature>
<reference evidence="12 13" key="1">
    <citation type="submission" date="2020-08" db="EMBL/GenBank/DDBJ databases">
        <title>Bridging the membrane lipid divide: bacteria of the FCB group superphylum have the potential to synthesize archaeal ether lipids.</title>
        <authorList>
            <person name="Villanueva L."/>
            <person name="Von Meijenfeldt F.A.B."/>
            <person name="Westbye A.B."/>
            <person name="Yadav S."/>
            <person name="Hopmans E.C."/>
            <person name="Dutilh B.E."/>
            <person name="Sinninghe Damste J.S."/>
        </authorList>
    </citation>
    <scope>NUCLEOTIDE SEQUENCE [LARGE SCALE GENOMIC DNA]</scope>
    <source>
        <strain evidence="12">NIOZ-UU27</strain>
    </source>
</reference>
<evidence type="ECO:0000259" key="11">
    <source>
        <dbReference type="Pfam" id="PF05746"/>
    </source>
</evidence>
<keyword evidence="7 10" id="KW-0648">Protein biosynthesis</keyword>
<evidence type="ECO:0000256" key="10">
    <source>
        <dbReference type="HAMAP-Rule" id="MF_00255"/>
    </source>
</evidence>
<dbReference type="InterPro" id="IPR008909">
    <property type="entry name" value="DALR_anticod-bd"/>
</dbReference>
<evidence type="ECO:0000313" key="12">
    <source>
        <dbReference type="EMBL" id="MBC8178567.1"/>
    </source>
</evidence>
<evidence type="ECO:0000256" key="9">
    <source>
        <dbReference type="ARBA" id="ARBA00047937"/>
    </source>
</evidence>
<sequence>MVAELLLEIGTEEIPAGYLEGGLRDLMRLAETCLSENRIDLTGGLYTYGTPRRLILMGKGIPEMQSDLMKEITGPPKSVAYDKEGQPTKAALGFAQKQGVPVEELQSIETPKGEYLYVKRQIPGRKTSEILAEALPKLIADIVWPKSMRWGSIGFPFVRPIHWVLCLFNGEVIPFEVAGVSSGRTTRGHRFMSPGTMEVPNVQDYFTGMSQAFVVIDQQERERVVERIAREVAEKAGGKPIEDPELVSIVANLVEYPSAVCGSFDEMFLDLPDIVLITAMKEHQKYFAVYDEKDRLMPNFVAVNNTVARDESVVQRGHERVLRARLSDADFFLKEDRKRPLLDRLEGLKQVVYQADLGTSYSKVQRFTKLAVYLAGTFLPDEVDNIRLVASLCKCDLITQMVNEFPSLQGIMGKEYARLEGYSDEVCSGIYEHYLPLRAGGQLPISKIGAVVGMADRMDTIAGCFVVGLEPSGSADPFALRRHALAIIRIVEDMGWDLSLKGFIEQALLFLKEEVEFDNARVLSKVMAFVRERYKNMMLKSGYESDLIEAIISVGFDRIKQLRPKIDQLKKFSSESEEFHQLALTFKRVSNILKQQDEPFETDRALFREDCERALYETFQALKDDIYRSLEEERYLDALGLMVKLRKPVDDFFDGVEVLTKDDQALRENRVGLLQQIAGLMLLIADFSKFSI</sequence>
<dbReference type="EMBL" id="JACNJD010000288">
    <property type="protein sequence ID" value="MBC8178567.1"/>
    <property type="molecule type" value="Genomic_DNA"/>
</dbReference>
<accession>A0A8J6T5F4</accession>
<gene>
    <name evidence="10" type="primary">glyS</name>
    <name evidence="12" type="ORF">H8E19_14270</name>
</gene>
<dbReference type="AlphaFoldDB" id="A0A8J6T5F4"/>
<organism evidence="12 13">
    <name type="scientific">Candidatus Desulfacyla euxinica</name>
    <dbReference type="NCBI Taxonomy" id="2841693"/>
    <lineage>
        <taxon>Bacteria</taxon>
        <taxon>Deltaproteobacteria</taxon>
        <taxon>Candidatus Desulfacyla</taxon>
    </lineage>
</organism>
<dbReference type="PRINTS" id="PR01045">
    <property type="entry name" value="TRNASYNTHGB"/>
</dbReference>
<comment type="subunit">
    <text evidence="10">Tetramer of two alpha and two beta subunits.</text>
</comment>
<keyword evidence="6 10" id="KW-0067">ATP-binding</keyword>
<dbReference type="GO" id="GO:0004814">
    <property type="term" value="F:arginine-tRNA ligase activity"/>
    <property type="evidence" value="ECO:0007669"/>
    <property type="project" value="InterPro"/>
</dbReference>
<dbReference type="GO" id="GO:0004820">
    <property type="term" value="F:glycine-tRNA ligase activity"/>
    <property type="evidence" value="ECO:0007669"/>
    <property type="project" value="UniProtKB-UniRule"/>
</dbReference>
<dbReference type="GO" id="GO:0005829">
    <property type="term" value="C:cytosol"/>
    <property type="evidence" value="ECO:0007669"/>
    <property type="project" value="TreeGrafter"/>
</dbReference>
<comment type="subcellular location">
    <subcellularLocation>
        <location evidence="1 10">Cytoplasm</location>
    </subcellularLocation>
</comment>
<evidence type="ECO:0000256" key="5">
    <source>
        <dbReference type="ARBA" id="ARBA00022741"/>
    </source>
</evidence>
<comment type="similarity">
    <text evidence="2 10">Belongs to the class-II aminoacyl-tRNA synthetase family.</text>
</comment>